<feature type="compositionally biased region" description="Polar residues" evidence="6">
    <location>
        <begin position="149"/>
        <end position="182"/>
    </location>
</feature>
<feature type="region of interest" description="Disordered" evidence="6">
    <location>
        <begin position="66"/>
        <end position="93"/>
    </location>
</feature>
<evidence type="ECO:0000256" key="2">
    <source>
        <dbReference type="ARBA" id="ARBA00023117"/>
    </source>
</evidence>
<evidence type="ECO:0000259" key="7">
    <source>
        <dbReference type="PROSITE" id="PS50014"/>
    </source>
</evidence>
<dbReference type="Gene3D" id="1.20.920.10">
    <property type="entry name" value="Bromodomain-like"/>
    <property type="match status" value="1"/>
</dbReference>
<name>A0AAP0BBM3_9ASPA</name>
<sequence>MASGQLLGGGTRGNGSRDKRRLPENKVYAPKSHTKSAGRNGADPTFLATAADLSSSYQYLSPINQRSLPAPRFAPPAGSDDGSGLSRPHQNLPLNWQHDSVTISLSYRSREEVRNLRQKLSAELNLVRDMARKLETRQLQAASSAPVVSYTTSQLSVSDPSTQLPAKRTSTSSGCGASSLNDGRTPPKPNHCHTNSDFLLRKQCLRPPESHGQKNHEDLDRAASADYFRNCRDLLGKMMKHKHGWVFNSPVDVKKLNIPDYHRIIKDPMDLGTVRNRLDKNFYRTPNEFAEDVRLTFINAMTYNPKGQDVHNMAKKLLNTFEESWTVIEAEYSCSSYLSSRMKMRHLDLRTLERSDSTIHPSPIEAKTLVANTVRPTGKSSSMKKPMAKDSNKRDMTFEEKQRLSNNLQNLPPEKLENVVQIIKKRNSSLSQHDDEIEVDIDCVDVETLWELDRFVTNYKKNLSKNKLKEKLAGLATTGITGDDNGKVAGVVVTAGDYREAKIVMDEKEVSSSSTIREETKGENSSRSTSSSSSGSDTGSSSRDSDSESSSEDGL</sequence>
<feature type="compositionally biased region" description="Basic and acidic residues" evidence="6">
    <location>
        <begin position="505"/>
        <end position="524"/>
    </location>
</feature>
<evidence type="ECO:0000259" key="8">
    <source>
        <dbReference type="PROSITE" id="PS51525"/>
    </source>
</evidence>
<feature type="region of interest" description="Disordered" evidence="6">
    <location>
        <begin position="374"/>
        <end position="394"/>
    </location>
</feature>
<keyword evidence="1" id="KW-0805">Transcription regulation</keyword>
<reference evidence="9 10" key="1">
    <citation type="journal article" date="2022" name="Nat. Plants">
        <title>Genomes of leafy and leafless Platanthera orchids illuminate the evolution of mycoheterotrophy.</title>
        <authorList>
            <person name="Li M.H."/>
            <person name="Liu K.W."/>
            <person name="Li Z."/>
            <person name="Lu H.C."/>
            <person name="Ye Q.L."/>
            <person name="Zhang D."/>
            <person name="Wang J.Y."/>
            <person name="Li Y.F."/>
            <person name="Zhong Z.M."/>
            <person name="Liu X."/>
            <person name="Yu X."/>
            <person name="Liu D.K."/>
            <person name="Tu X.D."/>
            <person name="Liu B."/>
            <person name="Hao Y."/>
            <person name="Liao X.Y."/>
            <person name="Jiang Y.T."/>
            <person name="Sun W.H."/>
            <person name="Chen J."/>
            <person name="Chen Y.Q."/>
            <person name="Ai Y."/>
            <person name="Zhai J.W."/>
            <person name="Wu S.S."/>
            <person name="Zhou Z."/>
            <person name="Hsiao Y.Y."/>
            <person name="Wu W.L."/>
            <person name="Chen Y.Y."/>
            <person name="Lin Y.F."/>
            <person name="Hsu J.L."/>
            <person name="Li C.Y."/>
            <person name="Wang Z.W."/>
            <person name="Zhao X."/>
            <person name="Zhong W.Y."/>
            <person name="Ma X.K."/>
            <person name="Ma L."/>
            <person name="Huang J."/>
            <person name="Chen G.Z."/>
            <person name="Huang M.Z."/>
            <person name="Huang L."/>
            <person name="Peng D.H."/>
            <person name="Luo Y.B."/>
            <person name="Zou S.Q."/>
            <person name="Chen S.P."/>
            <person name="Lan S."/>
            <person name="Tsai W.C."/>
            <person name="Van de Peer Y."/>
            <person name="Liu Z.J."/>
        </authorList>
    </citation>
    <scope>NUCLEOTIDE SEQUENCE [LARGE SCALE GENOMIC DNA]</scope>
    <source>
        <strain evidence="9">Lor287</strain>
    </source>
</reference>
<feature type="domain" description="NET" evidence="8">
    <location>
        <begin position="386"/>
        <end position="467"/>
    </location>
</feature>
<dbReference type="Gene3D" id="1.20.1270.220">
    <property type="match status" value="1"/>
</dbReference>
<dbReference type="PANTHER" id="PTHR45926">
    <property type="entry name" value="OSJNBA0053K19.4 PROTEIN"/>
    <property type="match status" value="1"/>
</dbReference>
<dbReference type="InterPro" id="IPR036427">
    <property type="entry name" value="Bromodomain-like_sf"/>
</dbReference>
<dbReference type="InterPro" id="IPR027353">
    <property type="entry name" value="NET_dom"/>
</dbReference>
<evidence type="ECO:0000313" key="9">
    <source>
        <dbReference type="EMBL" id="KAK8935271.1"/>
    </source>
</evidence>
<dbReference type="PROSITE" id="PS50014">
    <property type="entry name" value="BROMODOMAIN_2"/>
    <property type="match status" value="1"/>
</dbReference>
<feature type="compositionally biased region" description="Gly residues" evidence="6">
    <location>
        <begin position="1"/>
        <end position="13"/>
    </location>
</feature>
<dbReference type="EMBL" id="JBBWWQ010000011">
    <property type="protein sequence ID" value="KAK8935271.1"/>
    <property type="molecule type" value="Genomic_DNA"/>
</dbReference>
<dbReference type="AlphaFoldDB" id="A0AAP0BBM3"/>
<evidence type="ECO:0000313" key="10">
    <source>
        <dbReference type="Proteomes" id="UP001418222"/>
    </source>
</evidence>
<dbReference type="SMART" id="SM00297">
    <property type="entry name" value="BROMO"/>
    <property type="match status" value="1"/>
</dbReference>
<comment type="caution">
    <text evidence="9">The sequence shown here is derived from an EMBL/GenBank/DDBJ whole genome shotgun (WGS) entry which is preliminary data.</text>
</comment>
<feature type="compositionally biased region" description="Polar residues" evidence="6">
    <location>
        <begin position="374"/>
        <end position="383"/>
    </location>
</feature>
<evidence type="ECO:0000256" key="5">
    <source>
        <dbReference type="SAM" id="Coils"/>
    </source>
</evidence>
<dbReference type="PRINTS" id="PR00503">
    <property type="entry name" value="BROMODOMAIN"/>
</dbReference>
<evidence type="ECO:0000256" key="4">
    <source>
        <dbReference type="PROSITE-ProRule" id="PRU00035"/>
    </source>
</evidence>
<feature type="domain" description="Bromo" evidence="7">
    <location>
        <begin position="239"/>
        <end position="311"/>
    </location>
</feature>
<dbReference type="InterPro" id="IPR001487">
    <property type="entry name" value="Bromodomain"/>
</dbReference>
<feature type="compositionally biased region" description="Low complexity" evidence="6">
    <location>
        <begin position="525"/>
        <end position="542"/>
    </location>
</feature>
<dbReference type="CDD" id="cd05506">
    <property type="entry name" value="Bromo_plant1"/>
    <property type="match status" value="1"/>
</dbReference>
<feature type="coiled-coil region" evidence="5">
    <location>
        <begin position="110"/>
        <end position="137"/>
    </location>
</feature>
<evidence type="ECO:0000256" key="6">
    <source>
        <dbReference type="SAM" id="MobiDB-lite"/>
    </source>
</evidence>
<keyword evidence="2 4" id="KW-0103">Bromodomain</keyword>
<dbReference type="SUPFAM" id="SSF47370">
    <property type="entry name" value="Bromodomain"/>
    <property type="match status" value="1"/>
</dbReference>
<dbReference type="Pfam" id="PF17035">
    <property type="entry name" value="BET"/>
    <property type="match status" value="1"/>
</dbReference>
<keyword evidence="3" id="KW-0804">Transcription</keyword>
<evidence type="ECO:0000256" key="1">
    <source>
        <dbReference type="ARBA" id="ARBA00023015"/>
    </source>
</evidence>
<dbReference type="Proteomes" id="UP001418222">
    <property type="component" value="Unassembled WGS sequence"/>
</dbReference>
<dbReference type="InterPro" id="IPR038336">
    <property type="entry name" value="NET_sf"/>
</dbReference>
<feature type="region of interest" description="Disordered" evidence="6">
    <location>
        <begin position="505"/>
        <end position="555"/>
    </location>
</feature>
<organism evidence="9 10">
    <name type="scientific">Platanthera zijinensis</name>
    <dbReference type="NCBI Taxonomy" id="2320716"/>
    <lineage>
        <taxon>Eukaryota</taxon>
        <taxon>Viridiplantae</taxon>
        <taxon>Streptophyta</taxon>
        <taxon>Embryophyta</taxon>
        <taxon>Tracheophyta</taxon>
        <taxon>Spermatophyta</taxon>
        <taxon>Magnoliopsida</taxon>
        <taxon>Liliopsida</taxon>
        <taxon>Asparagales</taxon>
        <taxon>Orchidaceae</taxon>
        <taxon>Orchidoideae</taxon>
        <taxon>Orchideae</taxon>
        <taxon>Orchidinae</taxon>
        <taxon>Platanthera</taxon>
    </lineage>
</organism>
<evidence type="ECO:0000256" key="3">
    <source>
        <dbReference type="ARBA" id="ARBA00023163"/>
    </source>
</evidence>
<feature type="region of interest" description="Disordered" evidence="6">
    <location>
        <begin position="138"/>
        <end position="195"/>
    </location>
</feature>
<dbReference type="PROSITE" id="PS51525">
    <property type="entry name" value="NET"/>
    <property type="match status" value="1"/>
</dbReference>
<feature type="compositionally biased region" description="Basic and acidic residues" evidence="6">
    <location>
        <begin position="15"/>
        <end position="24"/>
    </location>
</feature>
<keyword evidence="10" id="KW-1185">Reference proteome</keyword>
<dbReference type="Pfam" id="PF00439">
    <property type="entry name" value="Bromodomain"/>
    <property type="match status" value="1"/>
</dbReference>
<accession>A0AAP0BBM3</accession>
<feature type="region of interest" description="Disordered" evidence="6">
    <location>
        <begin position="1"/>
        <end position="43"/>
    </location>
</feature>
<proteinExistence type="predicted"/>
<protein>
    <submittedName>
        <fullName evidence="9">Transcription factor GTE4</fullName>
    </submittedName>
</protein>
<keyword evidence="5" id="KW-0175">Coiled coil</keyword>
<dbReference type="InterPro" id="IPR037377">
    <property type="entry name" value="GTE_bromo"/>
</dbReference>
<gene>
    <name evidence="9" type="primary">GTE4</name>
    <name evidence="9" type="ORF">KSP39_PZI013636</name>
</gene>